<evidence type="ECO:0000256" key="4">
    <source>
        <dbReference type="ARBA" id="ARBA00023136"/>
    </source>
</evidence>
<dbReference type="Pfam" id="PF01740">
    <property type="entry name" value="STAS"/>
    <property type="match status" value="1"/>
</dbReference>
<dbReference type="InterPro" id="IPR001902">
    <property type="entry name" value="SLC26A/SulP_fam"/>
</dbReference>
<proteinExistence type="predicted"/>
<dbReference type="Proteomes" id="UP000177987">
    <property type="component" value="Unassembled WGS sequence"/>
</dbReference>
<gene>
    <name evidence="7" type="ORF">A2937_02725</name>
</gene>
<dbReference type="AlphaFoldDB" id="A0A1G2SGG4"/>
<dbReference type="NCBIfam" id="TIGR00815">
    <property type="entry name" value="sulP"/>
    <property type="match status" value="1"/>
</dbReference>
<evidence type="ECO:0000313" key="8">
    <source>
        <dbReference type="Proteomes" id="UP000177987"/>
    </source>
</evidence>
<keyword evidence="4 5" id="KW-0472">Membrane</keyword>
<dbReference type="STRING" id="1802727.A2937_02725"/>
<dbReference type="InterPro" id="IPR011547">
    <property type="entry name" value="SLC26A/SulP_dom"/>
</dbReference>
<evidence type="ECO:0000256" key="5">
    <source>
        <dbReference type="SAM" id="Phobius"/>
    </source>
</evidence>
<dbReference type="GO" id="GO:0016020">
    <property type="term" value="C:membrane"/>
    <property type="evidence" value="ECO:0007669"/>
    <property type="project" value="UniProtKB-SubCell"/>
</dbReference>
<sequence length="591" mass="63991">MQFQSPVIHLNRVFPFLEWKKNVTKETLRKDTIAGLIGAFAVLPQAVAFATIAGLPPQYGIYAAIVPAIIAALFGSSKHLVSGPTTAISLVVFASLVPHATPGTNEFISLAITLSFLVGAIQLLMGWMRLGSLLNFISHTVIVGFTAGAAILIASSQLKNFLGIAVPQGSSFYETIATVLAHIKETNPYILLVAMATLLTGILFRRYFKKIPYMLPAILVGSLLGLALNHFLTPAITGLKTIGAIPASLPPLSFPNLDLKTISLLASSAFAVTLLALTEAAAIAHAIALRSGDRINTNREFVGQGLSNVFGSFFSAYPASGSFNRSGLNYEAGAQTPLASVFAALALIVIVLFVSPLAAYLPLAVMAAILFLVAWGLIDFHHIRGIWRASYREFALLLVTFLSTLFIELEFAIFIGTFFSIALYLHRSSMPAVLTYLPDPLHNQPRFSTNIQGPRCPQLSVVRIEGALFFGSVNDVETKLHHIKEKHPSEKNLLLVLDSMPVIDLAGLDMLVREKESRKKQGGDLFLTNLSTKTLEALESSGHIEKIGRANIFRSKNEALKTIVPLLSQDICSTCPARIFRECPKRISDNA</sequence>
<evidence type="ECO:0000256" key="1">
    <source>
        <dbReference type="ARBA" id="ARBA00004141"/>
    </source>
</evidence>
<dbReference type="CDD" id="cd07042">
    <property type="entry name" value="STAS_SulP_like_sulfate_transporter"/>
    <property type="match status" value="1"/>
</dbReference>
<dbReference type="SUPFAM" id="SSF52091">
    <property type="entry name" value="SpoIIaa-like"/>
    <property type="match status" value="1"/>
</dbReference>
<keyword evidence="2 5" id="KW-0812">Transmembrane</keyword>
<dbReference type="EMBL" id="MHUW01000007">
    <property type="protein sequence ID" value="OHA84085.1"/>
    <property type="molecule type" value="Genomic_DNA"/>
</dbReference>
<feature type="transmembrane region" description="Helical" evidence="5">
    <location>
        <begin position="133"/>
        <end position="154"/>
    </location>
</feature>
<feature type="transmembrane region" description="Helical" evidence="5">
    <location>
        <begin position="83"/>
        <end position="101"/>
    </location>
</feature>
<keyword evidence="3 5" id="KW-1133">Transmembrane helix</keyword>
<evidence type="ECO:0000256" key="3">
    <source>
        <dbReference type="ARBA" id="ARBA00022989"/>
    </source>
</evidence>
<dbReference type="Pfam" id="PF00916">
    <property type="entry name" value="Sulfate_transp"/>
    <property type="match status" value="1"/>
</dbReference>
<dbReference type="PANTHER" id="PTHR11814">
    <property type="entry name" value="SULFATE TRANSPORTER"/>
    <property type="match status" value="1"/>
</dbReference>
<feature type="transmembrane region" description="Helical" evidence="5">
    <location>
        <begin position="59"/>
        <end position="76"/>
    </location>
</feature>
<dbReference type="Gene3D" id="3.30.750.24">
    <property type="entry name" value="STAS domain"/>
    <property type="match status" value="1"/>
</dbReference>
<feature type="transmembrane region" description="Helical" evidence="5">
    <location>
        <begin position="33"/>
        <end position="53"/>
    </location>
</feature>
<organism evidence="7 8">
    <name type="scientific">Candidatus Yonathbacteria bacterium RIFCSPLOWO2_01_FULL_47_33b</name>
    <dbReference type="NCBI Taxonomy" id="1802727"/>
    <lineage>
        <taxon>Bacteria</taxon>
        <taxon>Candidatus Yonathiibacteriota</taxon>
    </lineage>
</organism>
<feature type="transmembrane region" description="Helical" evidence="5">
    <location>
        <begin position="262"/>
        <end position="289"/>
    </location>
</feature>
<evidence type="ECO:0000313" key="7">
    <source>
        <dbReference type="EMBL" id="OHA84085.1"/>
    </source>
</evidence>
<feature type="domain" description="STAS" evidence="6">
    <location>
        <begin position="449"/>
        <end position="563"/>
    </location>
</feature>
<feature type="transmembrane region" description="Helical" evidence="5">
    <location>
        <begin position="211"/>
        <end position="232"/>
    </location>
</feature>
<dbReference type="PROSITE" id="PS50801">
    <property type="entry name" value="STAS"/>
    <property type="match status" value="1"/>
</dbReference>
<comment type="subcellular location">
    <subcellularLocation>
        <location evidence="1">Membrane</location>
        <topology evidence="1">Multi-pass membrane protein</topology>
    </subcellularLocation>
</comment>
<comment type="caution">
    <text evidence="7">The sequence shown here is derived from an EMBL/GenBank/DDBJ whole genome shotgun (WGS) entry which is preliminary data.</text>
</comment>
<feature type="transmembrane region" description="Helical" evidence="5">
    <location>
        <begin position="107"/>
        <end position="126"/>
    </location>
</feature>
<dbReference type="GO" id="GO:0055085">
    <property type="term" value="P:transmembrane transport"/>
    <property type="evidence" value="ECO:0007669"/>
    <property type="project" value="InterPro"/>
</dbReference>
<accession>A0A1G2SGG4</accession>
<dbReference type="InterPro" id="IPR036513">
    <property type="entry name" value="STAS_dom_sf"/>
</dbReference>
<feature type="transmembrane region" description="Helical" evidence="5">
    <location>
        <begin position="188"/>
        <end position="204"/>
    </location>
</feature>
<feature type="transmembrane region" description="Helical" evidence="5">
    <location>
        <begin position="340"/>
        <end position="373"/>
    </location>
</feature>
<name>A0A1G2SGG4_9BACT</name>
<evidence type="ECO:0000259" key="6">
    <source>
        <dbReference type="PROSITE" id="PS50801"/>
    </source>
</evidence>
<dbReference type="InterPro" id="IPR002645">
    <property type="entry name" value="STAS_dom"/>
</dbReference>
<evidence type="ECO:0000256" key="2">
    <source>
        <dbReference type="ARBA" id="ARBA00022692"/>
    </source>
</evidence>
<reference evidence="7 8" key="1">
    <citation type="journal article" date="2016" name="Nat. Commun.">
        <title>Thousands of microbial genomes shed light on interconnected biogeochemical processes in an aquifer system.</title>
        <authorList>
            <person name="Anantharaman K."/>
            <person name="Brown C.T."/>
            <person name="Hug L.A."/>
            <person name="Sharon I."/>
            <person name="Castelle C.J."/>
            <person name="Probst A.J."/>
            <person name="Thomas B.C."/>
            <person name="Singh A."/>
            <person name="Wilkins M.J."/>
            <person name="Karaoz U."/>
            <person name="Brodie E.L."/>
            <person name="Williams K.H."/>
            <person name="Hubbard S.S."/>
            <person name="Banfield J.F."/>
        </authorList>
    </citation>
    <scope>NUCLEOTIDE SEQUENCE [LARGE SCALE GENOMIC DNA]</scope>
</reference>
<feature type="transmembrane region" description="Helical" evidence="5">
    <location>
        <begin position="394"/>
        <end position="425"/>
    </location>
</feature>
<protein>
    <submittedName>
        <fullName evidence="7">Sodium-independent anion transporter</fullName>
    </submittedName>
</protein>